<sequence length="1140" mass="128840">MDSAAWLTPPVQLTGSRAFACDGFTEAQCAWYMKRWHFWTYRLTPRRYIADHVYALPTVAFFMSGIGLFTVGHLVSYYIVGLASPRFRAPRPWRLLIASIRYLSYRGFHVASLGFNSASVGVLLLGLAGAVFFFCMDLIPQPYYWPSLDFGGSPPLGTRSGWLALGCMPFVFATATKTNWITLLTGVSHERLQVFHRWIAYAFFVLALMHTFPFIVYHIRFHDMQMHFKMSLLFYWTGIVALVFQAWLTFASHSAIRKLLGYEFFKATHFIAVVIFMLTFFWHCDYTLTSWHYFIGTAAVYVPCYVYPWLRTCFEYGLRTKAHIKVEDNGFVRVTIPANFTWEIGQHCFLRFTSFGLTQALSAHPFTICSLPAISPDGQSFLVFYLKQHRGFTAKLYEYALQNPEAQVSVLVDGPYGGVNTQNLVNSNHLVVIAGGSGAGWTLPFIEQYVAAHTGRADQECKEGAIGGSPFSSLRVILASRDAESCSWYRQVVSEMLLNYSDKIISGLQVQIHRTSGGVAESSLSSNSSVAPGNKESGNERATEGLISFDELHGRPDLPKILKGLASAMTSTESLGVYVCGPDTMQNDVRNAVASLNLDIVEGADSAGVLTVPIESGAFPRIPPEIINEFVSKLLLIFEEDEDARWSEISDSGQLKILRLTHRKFADCHYVNKFLFTDIRLEPTRYHLLKLQRGDFSRVASYTRSITFNAYASWDLVLETWDRLILLDTPDRNPDVRTDGMTPLMLSHGAYIRDAKEAQRLLEDPDGELIETWTNVLKMVGSHLENVTLNDEIDYKNLYPHETYSPMNWRNLSLEVPDAWTEPREGMTRRLPSYRDGRINAQYVRQYACAIVAERLFNTVMTCLSASGIAVPSLSMRLHMLGNVQCKTIPGWQQLDLSKLKKLEIATLCPEVPFHLMRETAMASFLHSRQKHNRQRIGDMAHDLIDKCHSTVEIFEFCHYFPFTGGTDWPTRAATHDLPALQELDLGTRSNPRLLHGWLLRMKDVRSVRIAGDHVGGPAEESLEWRHVFDAIRDHPNVSGPDPKGIHFKFGFGFSYDKVVCKDSSIATPREAPGTAKPCYPLEAHLYGDIEFSDNIALREELCDDVSEHEGSDEETEDEGMDVDDESEEEERIDSDGEEE</sequence>
<dbReference type="SFLD" id="SFLDS00052">
    <property type="entry name" value="Ferric_Reductase_Domain"/>
    <property type="match status" value="1"/>
</dbReference>
<protein>
    <submittedName>
        <fullName evidence="13">Ferric cupric reductase transmembrane component 7</fullName>
    </submittedName>
</protein>
<keyword evidence="4 11" id="KW-0812">Transmembrane</keyword>
<gene>
    <name evidence="13" type="ORF">FPANT_5011</name>
</gene>
<dbReference type="EMBL" id="JAAOAR010000232">
    <property type="protein sequence ID" value="KAF5593976.1"/>
    <property type="molecule type" value="Genomic_DNA"/>
</dbReference>
<evidence type="ECO:0000256" key="10">
    <source>
        <dbReference type="SAM" id="MobiDB-lite"/>
    </source>
</evidence>
<dbReference type="InterPro" id="IPR017927">
    <property type="entry name" value="FAD-bd_FR_type"/>
</dbReference>
<keyword evidence="9 11" id="KW-0472">Membrane</keyword>
<dbReference type="SFLD" id="SFLDG01168">
    <property type="entry name" value="Ferric_reductase_subgroup_(FRE"/>
    <property type="match status" value="1"/>
</dbReference>
<feature type="transmembrane region" description="Helical" evidence="11">
    <location>
        <begin position="54"/>
        <end position="80"/>
    </location>
</feature>
<feature type="region of interest" description="Disordered" evidence="10">
    <location>
        <begin position="519"/>
        <end position="540"/>
    </location>
</feature>
<dbReference type="GO" id="GO:0005886">
    <property type="term" value="C:plasma membrane"/>
    <property type="evidence" value="ECO:0007669"/>
    <property type="project" value="TreeGrafter"/>
</dbReference>
<evidence type="ECO:0000256" key="1">
    <source>
        <dbReference type="ARBA" id="ARBA00004141"/>
    </source>
</evidence>
<comment type="caution">
    <text evidence="13">The sequence shown here is derived from an EMBL/GenBank/DDBJ whole genome shotgun (WGS) entry which is preliminary data.</text>
</comment>
<comment type="similarity">
    <text evidence="2">Belongs to the ferric reductase (FRE) family.</text>
</comment>
<dbReference type="GO" id="GO:0006826">
    <property type="term" value="P:iron ion transport"/>
    <property type="evidence" value="ECO:0007669"/>
    <property type="project" value="TreeGrafter"/>
</dbReference>
<name>A0A8H5PCI9_9HYPO</name>
<dbReference type="Pfam" id="PF08030">
    <property type="entry name" value="NAD_binding_6"/>
    <property type="match status" value="1"/>
</dbReference>
<comment type="subcellular location">
    <subcellularLocation>
        <location evidence="1">Membrane</location>
        <topology evidence="1">Multi-pass membrane protein</topology>
    </subcellularLocation>
</comment>
<organism evidence="13 14">
    <name type="scientific">Fusarium pseudoanthophilum</name>
    <dbReference type="NCBI Taxonomy" id="48495"/>
    <lineage>
        <taxon>Eukaryota</taxon>
        <taxon>Fungi</taxon>
        <taxon>Dikarya</taxon>
        <taxon>Ascomycota</taxon>
        <taxon>Pezizomycotina</taxon>
        <taxon>Sordariomycetes</taxon>
        <taxon>Hypocreomycetidae</taxon>
        <taxon>Hypocreales</taxon>
        <taxon>Nectriaceae</taxon>
        <taxon>Fusarium</taxon>
        <taxon>Fusarium fujikuroi species complex</taxon>
    </lineage>
</organism>
<evidence type="ECO:0000313" key="14">
    <source>
        <dbReference type="Proteomes" id="UP000544095"/>
    </source>
</evidence>
<dbReference type="Pfam" id="PF01794">
    <property type="entry name" value="Ferric_reduct"/>
    <property type="match status" value="1"/>
</dbReference>
<dbReference type="Pfam" id="PF08022">
    <property type="entry name" value="FAD_binding_8"/>
    <property type="match status" value="1"/>
</dbReference>
<evidence type="ECO:0000256" key="6">
    <source>
        <dbReference type="ARBA" id="ARBA00022989"/>
    </source>
</evidence>
<dbReference type="SUPFAM" id="SSF52343">
    <property type="entry name" value="Ferredoxin reductase-like, C-terminal NADP-linked domain"/>
    <property type="match status" value="1"/>
</dbReference>
<feature type="transmembrane region" description="Helical" evidence="11">
    <location>
        <begin position="232"/>
        <end position="252"/>
    </location>
</feature>
<dbReference type="InterPro" id="IPR039261">
    <property type="entry name" value="FNR_nucleotide-bd"/>
</dbReference>
<keyword evidence="6 11" id="KW-1133">Transmembrane helix</keyword>
<evidence type="ECO:0000256" key="7">
    <source>
        <dbReference type="ARBA" id="ARBA00023002"/>
    </source>
</evidence>
<dbReference type="InterPro" id="IPR013130">
    <property type="entry name" value="Fe3_Rdtase_TM_dom"/>
</dbReference>
<dbReference type="AlphaFoldDB" id="A0A8H5PCI9"/>
<keyword evidence="5" id="KW-0249">Electron transport</keyword>
<keyword evidence="3" id="KW-0813">Transport</keyword>
<feature type="transmembrane region" description="Helical" evidence="11">
    <location>
        <begin position="291"/>
        <end position="310"/>
    </location>
</feature>
<feature type="compositionally biased region" description="Acidic residues" evidence="10">
    <location>
        <begin position="1111"/>
        <end position="1140"/>
    </location>
</feature>
<evidence type="ECO:0000256" key="11">
    <source>
        <dbReference type="SAM" id="Phobius"/>
    </source>
</evidence>
<dbReference type="Proteomes" id="UP000544095">
    <property type="component" value="Unassembled WGS sequence"/>
</dbReference>
<feature type="domain" description="FAD-binding FR-type" evidence="12">
    <location>
        <begin position="311"/>
        <end position="422"/>
    </location>
</feature>
<feature type="compositionally biased region" description="Basic and acidic residues" evidence="10">
    <location>
        <begin position="1101"/>
        <end position="1110"/>
    </location>
</feature>
<evidence type="ECO:0000256" key="4">
    <source>
        <dbReference type="ARBA" id="ARBA00022692"/>
    </source>
</evidence>
<reference evidence="13 14" key="1">
    <citation type="submission" date="2020-05" db="EMBL/GenBank/DDBJ databases">
        <title>Identification and distribution of gene clusters putatively required for synthesis of sphingolipid metabolism inhibitors in phylogenetically diverse species of the filamentous fungus Fusarium.</title>
        <authorList>
            <person name="Kim H.-S."/>
            <person name="Busman M."/>
            <person name="Brown D.W."/>
            <person name="Divon H."/>
            <person name="Uhlig S."/>
            <person name="Proctor R.H."/>
        </authorList>
    </citation>
    <scope>NUCLEOTIDE SEQUENCE [LARGE SCALE GENOMIC DNA]</scope>
    <source>
        <strain evidence="13 14">NRRL 25211</strain>
    </source>
</reference>
<evidence type="ECO:0000256" key="5">
    <source>
        <dbReference type="ARBA" id="ARBA00022982"/>
    </source>
</evidence>
<feature type="transmembrane region" description="Helical" evidence="11">
    <location>
        <begin position="264"/>
        <end position="284"/>
    </location>
</feature>
<evidence type="ECO:0000256" key="2">
    <source>
        <dbReference type="ARBA" id="ARBA00006278"/>
    </source>
</evidence>
<dbReference type="Gene3D" id="3.40.50.80">
    <property type="entry name" value="Nucleotide-binding domain of ferredoxin-NADP reductase (FNR) module"/>
    <property type="match status" value="1"/>
</dbReference>
<dbReference type="InterPro" id="IPR013121">
    <property type="entry name" value="Fe_red_NAD-bd_6"/>
</dbReference>
<evidence type="ECO:0000313" key="13">
    <source>
        <dbReference type="EMBL" id="KAF5593976.1"/>
    </source>
</evidence>
<feature type="transmembrane region" description="Helical" evidence="11">
    <location>
        <begin position="120"/>
        <end position="139"/>
    </location>
</feature>
<evidence type="ECO:0000256" key="3">
    <source>
        <dbReference type="ARBA" id="ARBA00022448"/>
    </source>
</evidence>
<evidence type="ECO:0000256" key="8">
    <source>
        <dbReference type="ARBA" id="ARBA00023065"/>
    </source>
</evidence>
<dbReference type="GO" id="GO:0000293">
    <property type="term" value="F:ferric-chelate reductase activity"/>
    <property type="evidence" value="ECO:0007669"/>
    <property type="project" value="UniProtKB-ARBA"/>
</dbReference>
<feature type="transmembrane region" description="Helical" evidence="11">
    <location>
        <begin position="198"/>
        <end position="220"/>
    </location>
</feature>
<keyword evidence="14" id="KW-1185">Reference proteome</keyword>
<proteinExistence type="inferred from homology"/>
<accession>A0A8H5PCI9</accession>
<dbReference type="PROSITE" id="PS51384">
    <property type="entry name" value="FAD_FR"/>
    <property type="match status" value="1"/>
</dbReference>
<dbReference type="InterPro" id="IPR013112">
    <property type="entry name" value="FAD-bd_8"/>
</dbReference>
<dbReference type="PANTHER" id="PTHR32361">
    <property type="entry name" value="FERRIC/CUPRIC REDUCTASE TRANSMEMBRANE COMPONENT"/>
    <property type="match status" value="1"/>
</dbReference>
<feature type="region of interest" description="Disordered" evidence="10">
    <location>
        <begin position="1101"/>
        <end position="1140"/>
    </location>
</feature>
<dbReference type="GO" id="GO:0015677">
    <property type="term" value="P:copper ion import"/>
    <property type="evidence" value="ECO:0007669"/>
    <property type="project" value="TreeGrafter"/>
</dbReference>
<dbReference type="GO" id="GO:0006879">
    <property type="term" value="P:intracellular iron ion homeostasis"/>
    <property type="evidence" value="ECO:0007669"/>
    <property type="project" value="TreeGrafter"/>
</dbReference>
<keyword evidence="8" id="KW-0406">Ion transport</keyword>
<dbReference type="CDD" id="cd06186">
    <property type="entry name" value="NOX_Duox_like_FAD_NADP"/>
    <property type="match status" value="1"/>
</dbReference>
<keyword evidence="7" id="KW-0560">Oxidoreductase</keyword>
<dbReference type="PANTHER" id="PTHR32361:SF23">
    <property type="entry name" value="FERRIC-CHELATE REDUCTASE"/>
    <property type="match status" value="1"/>
</dbReference>
<evidence type="ECO:0000259" key="12">
    <source>
        <dbReference type="PROSITE" id="PS51384"/>
    </source>
</evidence>
<evidence type="ECO:0000256" key="9">
    <source>
        <dbReference type="ARBA" id="ARBA00023136"/>
    </source>
</evidence>
<dbReference type="InterPro" id="IPR051410">
    <property type="entry name" value="Ferric/Cupric_Reductase"/>
</dbReference>